<gene>
    <name evidence="7" type="ORF">SDC9_58278</name>
</gene>
<organism evidence="7">
    <name type="scientific">bioreactor metagenome</name>
    <dbReference type="NCBI Taxonomy" id="1076179"/>
    <lineage>
        <taxon>unclassified sequences</taxon>
        <taxon>metagenomes</taxon>
        <taxon>ecological metagenomes</taxon>
    </lineage>
</organism>
<dbReference type="GO" id="GO:0003677">
    <property type="term" value="F:DNA binding"/>
    <property type="evidence" value="ECO:0007669"/>
    <property type="project" value="InterPro"/>
</dbReference>
<dbReference type="InterPro" id="IPR050474">
    <property type="entry name" value="Hel308_SKI2-like"/>
</dbReference>
<evidence type="ECO:0000256" key="3">
    <source>
        <dbReference type="ARBA" id="ARBA00022806"/>
    </source>
</evidence>
<evidence type="ECO:0008006" key="8">
    <source>
        <dbReference type="Google" id="ProtNLM"/>
    </source>
</evidence>
<sequence length="768" mass="88938">MDRLARTTDIVKSYYNYKRTNDAALFVKQVCNFFDYIKDERLSESDLTFLLFLANEAGIPQYYDLLLEKYTNLDISDENINLLYLSALFHDASLVQGDNKLHRYQKRVLDSFILHKRNRYVLTAPTSFGKTFVVYEIIRSMDYRNILLIFPSISLLSENYIRLRNSAIFKDYKIHSLSEETYDTSERNVFIFTPERYLSFLDKNSTLRFDFSFIDEVYKIDNSFIIDQETTGENERDTAYRLALEYICNLSEDMLLAGPYMSLPEQTINSTASFINFAKDNGFFFLQYNDFEIVDKTYQTIKGQSEYVIGDSTVSIGAIGKTEKIARIIQAVSSPSENTIIYCGSRAKTESYAKSLLQNYDLVSSFEEKCENKTPAIFNAFLAHLENIFGADWIVLKALKGRIGIHHSLVPKYIQKEIINFFNAGALICLFSTTTITEGVNTTAKNIIITSNKKGIKALKQFDAKNIAGRAGRFRQHYLGRVIDLNNDFENIAKGNQENIEHKNYDSASTKTDVDYQITSDQYLSEHDIREKQNIQTEINKTGIPFTVFNSFRIVGPRDKLLLYSRILSLSRQQLDMVKEISISLARSKARSLNWDGFQLVMDTILPLVHEKKLRKLIEIKTGNRQVYSLITVLLHSYMQNGFTSMVEYYTAKNNSPLSKDEAIRTVADYVYNVFKYHLVKYLGLFDVFYRYRVSTLVNRPMEEIPGLGLLLQKLEYNALNPTARRLSDFGVPFKLVTYYDNDKRLIEQKQFDTYEKYVDENIQSLLD</sequence>
<dbReference type="InterPro" id="IPR001650">
    <property type="entry name" value="Helicase_C-like"/>
</dbReference>
<evidence type="ECO:0000256" key="4">
    <source>
        <dbReference type="ARBA" id="ARBA00022840"/>
    </source>
</evidence>
<evidence type="ECO:0000256" key="2">
    <source>
        <dbReference type="ARBA" id="ARBA00022801"/>
    </source>
</evidence>
<comment type="caution">
    <text evidence="7">The sequence shown here is derived from an EMBL/GenBank/DDBJ whole genome shotgun (WGS) entry which is preliminary data.</text>
</comment>
<dbReference type="SMART" id="SM00490">
    <property type="entry name" value="HELICc"/>
    <property type="match status" value="1"/>
</dbReference>
<reference evidence="7" key="1">
    <citation type="submission" date="2019-08" db="EMBL/GenBank/DDBJ databases">
        <authorList>
            <person name="Kucharzyk K."/>
            <person name="Murdoch R.W."/>
            <person name="Higgins S."/>
            <person name="Loffler F."/>
        </authorList>
    </citation>
    <scope>NUCLEOTIDE SEQUENCE</scope>
</reference>
<dbReference type="EMBL" id="VSSQ01001898">
    <property type="protein sequence ID" value="MPM11927.1"/>
    <property type="molecule type" value="Genomic_DNA"/>
</dbReference>
<dbReference type="InterPro" id="IPR014001">
    <property type="entry name" value="Helicase_ATP-bd"/>
</dbReference>
<feature type="domain" description="Helicase C-terminal" evidence="6">
    <location>
        <begin position="324"/>
        <end position="515"/>
    </location>
</feature>
<dbReference type="SUPFAM" id="SSF52540">
    <property type="entry name" value="P-loop containing nucleoside triphosphate hydrolases"/>
    <property type="match status" value="1"/>
</dbReference>
<dbReference type="InterPro" id="IPR027417">
    <property type="entry name" value="P-loop_NTPase"/>
</dbReference>
<protein>
    <recommendedName>
        <fullName evidence="8">Helicase C-terminal domain-containing protein</fullName>
    </recommendedName>
</protein>
<evidence type="ECO:0000313" key="7">
    <source>
        <dbReference type="EMBL" id="MPM11927.1"/>
    </source>
</evidence>
<dbReference type="GO" id="GO:0004386">
    <property type="term" value="F:helicase activity"/>
    <property type="evidence" value="ECO:0007669"/>
    <property type="project" value="UniProtKB-KW"/>
</dbReference>
<evidence type="ECO:0000259" key="5">
    <source>
        <dbReference type="PROSITE" id="PS51192"/>
    </source>
</evidence>
<feature type="domain" description="Helicase ATP-binding" evidence="5">
    <location>
        <begin position="111"/>
        <end position="292"/>
    </location>
</feature>
<dbReference type="InterPro" id="IPR006935">
    <property type="entry name" value="Helicase/UvrB_N"/>
</dbReference>
<keyword evidence="2" id="KW-0378">Hydrolase</keyword>
<dbReference type="SMART" id="SM00487">
    <property type="entry name" value="DEXDc"/>
    <property type="match status" value="1"/>
</dbReference>
<dbReference type="Gene3D" id="3.40.50.300">
    <property type="entry name" value="P-loop containing nucleotide triphosphate hydrolases"/>
    <property type="match status" value="2"/>
</dbReference>
<dbReference type="PROSITE" id="PS51192">
    <property type="entry name" value="HELICASE_ATP_BIND_1"/>
    <property type="match status" value="1"/>
</dbReference>
<dbReference type="GO" id="GO:0016787">
    <property type="term" value="F:hydrolase activity"/>
    <property type="evidence" value="ECO:0007669"/>
    <property type="project" value="UniProtKB-KW"/>
</dbReference>
<name>A0A644X7M0_9ZZZZ</name>
<dbReference type="Pfam" id="PF00271">
    <property type="entry name" value="Helicase_C"/>
    <property type="match status" value="1"/>
</dbReference>
<dbReference type="PANTHER" id="PTHR47961">
    <property type="entry name" value="DNA POLYMERASE THETA, PUTATIVE (AFU_ORTHOLOGUE AFUA_1G05260)-RELATED"/>
    <property type="match status" value="1"/>
</dbReference>
<evidence type="ECO:0000256" key="1">
    <source>
        <dbReference type="ARBA" id="ARBA00022741"/>
    </source>
</evidence>
<dbReference type="GO" id="GO:0005524">
    <property type="term" value="F:ATP binding"/>
    <property type="evidence" value="ECO:0007669"/>
    <property type="project" value="UniProtKB-KW"/>
</dbReference>
<evidence type="ECO:0000259" key="6">
    <source>
        <dbReference type="PROSITE" id="PS51194"/>
    </source>
</evidence>
<proteinExistence type="predicted"/>
<dbReference type="PANTHER" id="PTHR47961:SF6">
    <property type="entry name" value="DNA-DIRECTED DNA POLYMERASE"/>
    <property type="match status" value="1"/>
</dbReference>
<keyword evidence="4" id="KW-0067">ATP-binding</keyword>
<dbReference type="Pfam" id="PF04851">
    <property type="entry name" value="ResIII"/>
    <property type="match status" value="1"/>
</dbReference>
<accession>A0A644X7M0</accession>
<dbReference type="AlphaFoldDB" id="A0A644X7M0"/>
<keyword evidence="3" id="KW-0347">Helicase</keyword>
<dbReference type="PROSITE" id="PS51194">
    <property type="entry name" value="HELICASE_CTER"/>
    <property type="match status" value="1"/>
</dbReference>
<keyword evidence="1" id="KW-0547">Nucleotide-binding</keyword>